<dbReference type="InterPro" id="IPR002575">
    <property type="entry name" value="Aminoglycoside_PTrfase"/>
</dbReference>
<dbReference type="InterPro" id="IPR011009">
    <property type="entry name" value="Kinase-like_dom_sf"/>
</dbReference>
<dbReference type="Pfam" id="PF01636">
    <property type="entry name" value="APH"/>
    <property type="match status" value="1"/>
</dbReference>
<dbReference type="Proteomes" id="UP000657385">
    <property type="component" value="Unassembled WGS sequence"/>
</dbReference>
<evidence type="ECO:0000313" key="4">
    <source>
        <dbReference type="Proteomes" id="UP000657385"/>
    </source>
</evidence>
<dbReference type="Gene3D" id="3.30.200.20">
    <property type="entry name" value="Phosphorylase Kinase, domain 1"/>
    <property type="match status" value="1"/>
</dbReference>
<dbReference type="EMBL" id="JADPRT010000022">
    <property type="protein sequence ID" value="MBF9073382.1"/>
    <property type="molecule type" value="Genomic_DNA"/>
</dbReference>
<sequence length="370" mass="41299">MATPSAPRPRTSTRDPEQLRVRLAAWIDGWLPGASVTDLTVPQSNGMSSDTVLFDLRHADGSVQPCVLRRAPDPADPAGFTVFPGYDMERQYRCMELVAAHTKAPVPRLLRLETDPEPLGTAAILMERVDGRVPPDVMPYTYSGNWLHEATDAERAELEHASVALLAELHTVPVAEAAFLQPDQGDGRSTLRRHVDAQRAYYAWVVDGNPASPLIERAFARLEQLWPSEEGETVLSWGDARIGNVIYQGFTPAAVLDWEMADLGPRELDLGWFVFLHRFFQDLTVAFGQPGLPGFLDRDRVTAQYAEASGHTPTDLEFYTLYAALRHAVVMLRIGHRQIHFGEAQLPEEPDRLILHRDALAAMVEGRYWS</sequence>
<organism evidence="3 4">
    <name type="scientific">Streptacidiphilus fuscans</name>
    <dbReference type="NCBI Taxonomy" id="2789292"/>
    <lineage>
        <taxon>Bacteria</taxon>
        <taxon>Bacillati</taxon>
        <taxon>Actinomycetota</taxon>
        <taxon>Actinomycetes</taxon>
        <taxon>Kitasatosporales</taxon>
        <taxon>Streptomycetaceae</taxon>
        <taxon>Streptacidiphilus</taxon>
    </lineage>
</organism>
<dbReference type="AlphaFoldDB" id="A0A931FFZ8"/>
<dbReference type="InterPro" id="IPR051678">
    <property type="entry name" value="AGP_Transferase"/>
</dbReference>
<evidence type="ECO:0000313" key="3">
    <source>
        <dbReference type="EMBL" id="MBF9073382.1"/>
    </source>
</evidence>
<protein>
    <submittedName>
        <fullName evidence="3">Phosphotransferase family protein</fullName>
    </submittedName>
</protein>
<proteinExistence type="predicted"/>
<feature type="domain" description="Aminoglycoside phosphotransferase" evidence="1">
    <location>
        <begin position="46"/>
        <end position="287"/>
    </location>
</feature>
<accession>A0A931FFZ8</accession>
<keyword evidence="4" id="KW-1185">Reference proteome</keyword>
<dbReference type="InterPro" id="IPR041726">
    <property type="entry name" value="ACAD10_11_N"/>
</dbReference>
<name>A0A931FFZ8_9ACTN</name>
<dbReference type="PANTHER" id="PTHR21310:SF40">
    <property type="entry name" value="AMINOGLYCOSIDE PHOSPHOTRANSFERASE DOMAIN-CONTAINING PROTEIN-RELATED"/>
    <property type="match status" value="1"/>
</dbReference>
<comment type="caution">
    <text evidence="3">The sequence shown here is derived from an EMBL/GenBank/DDBJ whole genome shotgun (WGS) entry which is preliminary data.</text>
</comment>
<evidence type="ECO:0000259" key="1">
    <source>
        <dbReference type="Pfam" id="PF01636"/>
    </source>
</evidence>
<gene>
    <name evidence="2" type="ORF">I2501_12930</name>
    <name evidence="3" type="ORF">I2501_35745</name>
</gene>
<dbReference type="SUPFAM" id="SSF56112">
    <property type="entry name" value="Protein kinase-like (PK-like)"/>
    <property type="match status" value="1"/>
</dbReference>
<evidence type="ECO:0000313" key="2">
    <source>
        <dbReference type="EMBL" id="MBF9068928.1"/>
    </source>
</evidence>
<dbReference type="CDD" id="cd05154">
    <property type="entry name" value="ACAD10_11_N-like"/>
    <property type="match status" value="1"/>
</dbReference>
<reference evidence="3" key="1">
    <citation type="submission" date="2020-11" db="EMBL/GenBank/DDBJ databases">
        <title>Isolation and identification of active actinomycetes.</title>
        <authorList>
            <person name="Yu B."/>
        </authorList>
    </citation>
    <scope>NUCLEOTIDE SEQUENCE</scope>
    <source>
        <strain evidence="3">NEAU-YB345</strain>
    </source>
</reference>
<dbReference type="PANTHER" id="PTHR21310">
    <property type="entry name" value="AMINOGLYCOSIDE PHOSPHOTRANSFERASE-RELATED-RELATED"/>
    <property type="match status" value="1"/>
</dbReference>
<dbReference type="Gene3D" id="3.90.1200.10">
    <property type="match status" value="1"/>
</dbReference>
<dbReference type="RefSeq" id="WP_196194059.1">
    <property type="nucleotide sequence ID" value="NZ_JADPRT010000004.1"/>
</dbReference>
<dbReference type="EMBL" id="JADPRT010000004">
    <property type="protein sequence ID" value="MBF9068928.1"/>
    <property type="molecule type" value="Genomic_DNA"/>
</dbReference>